<evidence type="ECO:0000313" key="6">
    <source>
        <dbReference type="Proteomes" id="UP000715441"/>
    </source>
</evidence>
<feature type="compositionally biased region" description="Basic and acidic residues" evidence="3">
    <location>
        <begin position="22"/>
        <end position="35"/>
    </location>
</feature>
<dbReference type="PANTHER" id="PTHR37042:SF4">
    <property type="entry name" value="OUTER MEMBRANE PROTEIN RV1973"/>
    <property type="match status" value="1"/>
</dbReference>
<evidence type="ECO:0000256" key="1">
    <source>
        <dbReference type="ARBA" id="ARBA00004370"/>
    </source>
</evidence>
<comment type="subcellular location">
    <subcellularLocation>
        <location evidence="1">Membrane</location>
    </subcellularLocation>
</comment>
<evidence type="ECO:0000256" key="3">
    <source>
        <dbReference type="SAM" id="MobiDB-lite"/>
    </source>
</evidence>
<proteinExistence type="predicted"/>
<accession>A0ABX1IZ13</accession>
<feature type="region of interest" description="Disordered" evidence="3">
    <location>
        <begin position="1"/>
        <end position="37"/>
    </location>
</feature>
<reference evidence="5 6" key="1">
    <citation type="submission" date="2020-04" db="EMBL/GenBank/DDBJ databases">
        <title>Novel species.</title>
        <authorList>
            <person name="Teo W.F.A."/>
            <person name="Lipun K."/>
            <person name="Srisuk N."/>
            <person name="Duangmal K."/>
        </authorList>
    </citation>
    <scope>NUCLEOTIDE SEQUENCE [LARGE SCALE GENOMIC DNA]</scope>
    <source>
        <strain evidence="5 6">K13G38</strain>
    </source>
</reference>
<sequence length="221" mass="23630">MATDTSVEEREELDEQVSQDPRSGEAADAAEEKAARPRRRFSVPSVVRWPVTAARAVARLLMRKPVLTLSLAAVVAVLLAGCVVAATIVRHQQTATETARGAATDAARTGVTTMLSYDYHTFDKDVAAASGSLTGDFQQRYHDLMTGTVRAAALDQQTVTNASVARSSVVSATPETVDVLLFVNQTTTSKASQGPQLTGSRVQVTMTRVGDRWLISNLTPL</sequence>
<evidence type="ECO:0000256" key="4">
    <source>
        <dbReference type="SAM" id="Phobius"/>
    </source>
</evidence>
<keyword evidence="4" id="KW-0812">Transmembrane</keyword>
<dbReference type="EMBL" id="JAAXLS010000002">
    <property type="protein sequence ID" value="NKQ51954.1"/>
    <property type="molecule type" value="Genomic_DNA"/>
</dbReference>
<dbReference type="RefSeq" id="WP_168511403.1">
    <property type="nucleotide sequence ID" value="NZ_JAAXLS010000002.1"/>
</dbReference>
<gene>
    <name evidence="5" type="ORF">HFP15_03555</name>
</gene>
<comment type="caution">
    <text evidence="5">The sequence shown here is derived from an EMBL/GenBank/DDBJ whole genome shotgun (WGS) entry which is preliminary data.</text>
</comment>
<name>A0ABX1IZ13_9PSEU</name>
<organism evidence="5 6">
    <name type="scientific">Amycolatopsis acididurans</name>
    <dbReference type="NCBI Taxonomy" id="2724524"/>
    <lineage>
        <taxon>Bacteria</taxon>
        <taxon>Bacillati</taxon>
        <taxon>Actinomycetota</taxon>
        <taxon>Actinomycetes</taxon>
        <taxon>Pseudonocardiales</taxon>
        <taxon>Pseudonocardiaceae</taxon>
        <taxon>Amycolatopsis</taxon>
    </lineage>
</organism>
<evidence type="ECO:0000256" key="2">
    <source>
        <dbReference type="ARBA" id="ARBA00023136"/>
    </source>
</evidence>
<dbReference type="PANTHER" id="PTHR37042">
    <property type="entry name" value="OUTER MEMBRANE PROTEIN RV1973"/>
    <property type="match status" value="1"/>
</dbReference>
<evidence type="ECO:0000313" key="5">
    <source>
        <dbReference type="EMBL" id="NKQ51954.1"/>
    </source>
</evidence>
<dbReference type="Proteomes" id="UP000715441">
    <property type="component" value="Unassembled WGS sequence"/>
</dbReference>
<feature type="transmembrane region" description="Helical" evidence="4">
    <location>
        <begin position="66"/>
        <end position="89"/>
    </location>
</feature>
<keyword evidence="6" id="KW-1185">Reference proteome</keyword>
<keyword evidence="2 4" id="KW-0472">Membrane</keyword>
<protein>
    <submittedName>
        <fullName evidence="5">Twin-arginine translocation pathway signal</fullName>
    </submittedName>
</protein>
<keyword evidence="4" id="KW-1133">Transmembrane helix</keyword>